<feature type="region of interest" description="Disordered" evidence="7">
    <location>
        <begin position="26"/>
        <end position="66"/>
    </location>
</feature>
<dbReference type="PROSITE" id="PS51257">
    <property type="entry name" value="PROKAR_LIPOPROTEIN"/>
    <property type="match status" value="1"/>
</dbReference>
<reference evidence="8 9" key="1">
    <citation type="submission" date="2014-02" db="EMBL/GenBank/DDBJ databases">
        <title>The small core and large imbalanced accessory genome model reveals a collaborative survival strategy of Sorangium cellulosum strains in nature.</title>
        <authorList>
            <person name="Han K."/>
            <person name="Peng R."/>
            <person name="Blom J."/>
            <person name="Li Y.-Z."/>
        </authorList>
    </citation>
    <scope>NUCLEOTIDE SEQUENCE [LARGE SCALE GENOMIC DNA]</scope>
    <source>
        <strain evidence="8 9">So0157-18</strain>
    </source>
</reference>
<evidence type="ECO:0000313" key="9">
    <source>
        <dbReference type="Proteomes" id="UP000075604"/>
    </source>
</evidence>
<evidence type="ECO:0008006" key="10">
    <source>
        <dbReference type="Google" id="ProtNLM"/>
    </source>
</evidence>
<dbReference type="Gene3D" id="1.10.1400.10">
    <property type="match status" value="1"/>
</dbReference>
<evidence type="ECO:0000256" key="1">
    <source>
        <dbReference type="ARBA" id="ARBA00006586"/>
    </source>
</evidence>
<dbReference type="CDD" id="cd03747">
    <property type="entry name" value="Ntn_PGA_like"/>
    <property type="match status" value="1"/>
</dbReference>
<evidence type="ECO:0000256" key="4">
    <source>
        <dbReference type="ARBA" id="ARBA00023145"/>
    </source>
</evidence>
<protein>
    <recommendedName>
        <fullName evidence="10">Penicillin amidase</fullName>
    </recommendedName>
</protein>
<dbReference type="InterPro" id="IPR002692">
    <property type="entry name" value="S45"/>
</dbReference>
<evidence type="ECO:0000256" key="2">
    <source>
        <dbReference type="ARBA" id="ARBA00022729"/>
    </source>
</evidence>
<feature type="compositionally biased region" description="Low complexity" evidence="7">
    <location>
        <begin position="34"/>
        <end position="56"/>
    </location>
</feature>
<evidence type="ECO:0000256" key="7">
    <source>
        <dbReference type="SAM" id="MobiDB-lite"/>
    </source>
</evidence>
<comment type="similarity">
    <text evidence="1">Belongs to the peptidase S45 family.</text>
</comment>
<dbReference type="Proteomes" id="UP000075604">
    <property type="component" value="Unassembled WGS sequence"/>
</dbReference>
<dbReference type="SUPFAM" id="SSF56235">
    <property type="entry name" value="N-terminal nucleophile aminohydrolases (Ntn hydrolases)"/>
    <property type="match status" value="1"/>
</dbReference>
<dbReference type="GO" id="GO:0016811">
    <property type="term" value="F:hydrolase activity, acting on carbon-nitrogen (but not peptide) bonds, in linear amides"/>
    <property type="evidence" value="ECO:0007669"/>
    <property type="project" value="InterPro"/>
</dbReference>
<feature type="binding site" evidence="6">
    <location>
        <position position="421"/>
    </location>
    <ligand>
        <name>Ca(2+)</name>
        <dbReference type="ChEBI" id="CHEBI:29108"/>
    </ligand>
</feature>
<accession>A0A150P882</accession>
<dbReference type="Pfam" id="PF01804">
    <property type="entry name" value="Penicil_amidase"/>
    <property type="match status" value="1"/>
</dbReference>
<comment type="cofactor">
    <cofactor evidence="6">
        <name>Ca(2+)</name>
        <dbReference type="ChEBI" id="CHEBI:29108"/>
    </cofactor>
    <text evidence="6">Binds 1 Ca(2+) ion per dimer.</text>
</comment>
<keyword evidence="3" id="KW-0378">Hydrolase</keyword>
<feature type="region of interest" description="Disordered" evidence="7">
    <location>
        <begin position="271"/>
        <end position="310"/>
    </location>
</feature>
<evidence type="ECO:0000256" key="5">
    <source>
        <dbReference type="PIRSR" id="PIRSR001227-1"/>
    </source>
</evidence>
<dbReference type="InterPro" id="IPR043146">
    <property type="entry name" value="Penicillin_amidase_N_B-knob"/>
</dbReference>
<dbReference type="InterPro" id="IPR014395">
    <property type="entry name" value="Pen/GL7ACA/AHL_acylase"/>
</dbReference>
<sequence>MRLSFSSAHCVLALVTGLTGMLGCSDDPGPGSNAPDAGAPSDPDAGAPDGSPPSSATFGPLGDRPDLPVDGRLTIDGLLSAVDVVQDRDGRPHIYAENLVDAMRVEGYLTARDRALQLEILRRTAEGRLAELFGDLDPTTIDQDIALRHVGLGRIATAQYDALPAGELRQMLDAYADGVTQVFRKIRSGDILLPKGATGIPAEAFTDWSGVDSLVISRFHSYLLSFDAELDITMQQFFDAARSTFASSSADPLAQKRAGFERDFLRFAPSEPAVTSSGYPASPAREKARKAEDKAAKRASRARRPDRAAPGRAKLLSSLTGYLSAVQRARSKVAPEGFGSNNWAIHASRSATGHALLASDPHLSLSAPAVWYAVSIHVTAPEGKDASRDVHVGGVTFPGIPGIILGHNEHVGWGATVAMYDVTDVYAETLTPDGKAVLFKGNPVPLQTVEEVIAIAGREPYTYRVPIVPHHGPLLPNIVDHAVVDPDPAVGALSVRWTGLEPTKELEAIFGLLRARSVDEAQESLSKFSVGAQNWVMGDAAGDILWTTHAAIPTRSREAFAWDAATYTGVLPCMVLPGDGTAEWTGTLPEHLIPHAKNPPAGYIATANNDPIGDSLDNDPSNGALPDGTPMYLGCSFDIGFREGRIQERIDAHEGPLSPEDCAAIQGDIKSALGARLVPHLLRAMDRAEEERATPGTHPDLSGIVADAAYDPERLAAQRALLDGWGEEADYKAAAGVDLDTGMPLADEGDGPGAIDARASEATLVFNLWLVRVVRRVLGDELGQMGFSSFSREMSAKALLHLFSADREQLATFDPAVQDSALWDDMGTPAVESRDERVLRALLDALAWLDRQGGSGAAAPRWGAFHTVTFDALLPLFSSLSIPPPSDPLWSRGFPRGGDEFAVDSSDYRLSWALDESPDFGYVHGPSQRLVVELDPAGPKAWNAIPGGNVWDAESPHFRDQAELWRKNQTHLVPFLLPDVIQAKESRTVVEAP</sequence>
<keyword evidence="2" id="KW-0732">Signal</keyword>
<evidence type="ECO:0000256" key="3">
    <source>
        <dbReference type="ARBA" id="ARBA00022801"/>
    </source>
</evidence>
<dbReference type="Gene3D" id="3.60.20.10">
    <property type="entry name" value="Glutamine Phosphoribosylpyrophosphate, subunit 1, domain 1"/>
    <property type="match status" value="2"/>
</dbReference>
<dbReference type="Gene3D" id="1.10.439.10">
    <property type="entry name" value="Penicillin Amidohydrolase, domain 1"/>
    <property type="match status" value="1"/>
</dbReference>
<keyword evidence="6" id="KW-0106">Calcium</keyword>
<organism evidence="8 9">
    <name type="scientific">Sorangium cellulosum</name>
    <name type="common">Polyangium cellulosum</name>
    <dbReference type="NCBI Taxonomy" id="56"/>
    <lineage>
        <taxon>Bacteria</taxon>
        <taxon>Pseudomonadati</taxon>
        <taxon>Myxococcota</taxon>
        <taxon>Polyangia</taxon>
        <taxon>Polyangiales</taxon>
        <taxon>Polyangiaceae</taxon>
        <taxon>Sorangium</taxon>
    </lineage>
</organism>
<evidence type="ECO:0000256" key="6">
    <source>
        <dbReference type="PIRSR" id="PIRSR001227-2"/>
    </source>
</evidence>
<feature type="compositionally biased region" description="Basic and acidic residues" evidence="7">
    <location>
        <begin position="284"/>
        <end position="296"/>
    </location>
</feature>
<dbReference type="PIRSF" id="PIRSF001227">
    <property type="entry name" value="Pen_acylase"/>
    <property type="match status" value="1"/>
</dbReference>
<keyword evidence="6" id="KW-0479">Metal-binding</keyword>
<dbReference type="GO" id="GO:0017000">
    <property type="term" value="P:antibiotic biosynthetic process"/>
    <property type="evidence" value="ECO:0007669"/>
    <property type="project" value="InterPro"/>
</dbReference>
<dbReference type="EMBL" id="JELX01003580">
    <property type="protein sequence ID" value="KYF51873.1"/>
    <property type="molecule type" value="Genomic_DNA"/>
</dbReference>
<dbReference type="PANTHER" id="PTHR34218">
    <property type="entry name" value="PEPTIDASE S45 PENICILLIN AMIDASE"/>
    <property type="match status" value="1"/>
</dbReference>
<evidence type="ECO:0000313" key="8">
    <source>
        <dbReference type="EMBL" id="KYF51873.1"/>
    </source>
</evidence>
<comment type="caution">
    <text evidence="8">The sequence shown here is derived from an EMBL/GenBank/DDBJ whole genome shotgun (WGS) entry which is preliminary data.</text>
</comment>
<proteinExistence type="inferred from homology"/>
<dbReference type="GO" id="GO:0046872">
    <property type="term" value="F:metal ion binding"/>
    <property type="evidence" value="ECO:0007669"/>
    <property type="project" value="UniProtKB-KW"/>
</dbReference>
<dbReference type="InterPro" id="IPR043147">
    <property type="entry name" value="Penicillin_amidase_A-knob"/>
</dbReference>
<feature type="active site" description="Nucleophile" evidence="5">
    <location>
        <position position="340"/>
    </location>
</feature>
<name>A0A150P882_SORCE</name>
<dbReference type="PANTHER" id="PTHR34218:SF3">
    <property type="entry name" value="ACYL-HOMOSERINE LACTONE ACYLASE PVDQ"/>
    <property type="match status" value="1"/>
</dbReference>
<dbReference type="InterPro" id="IPR029055">
    <property type="entry name" value="Ntn_hydrolases_N"/>
</dbReference>
<dbReference type="AlphaFoldDB" id="A0A150P882"/>
<feature type="binding site" evidence="6">
    <location>
        <position position="424"/>
    </location>
    <ligand>
        <name>Ca(2+)</name>
        <dbReference type="ChEBI" id="CHEBI:29108"/>
    </ligand>
</feature>
<dbReference type="InterPro" id="IPR023343">
    <property type="entry name" value="Penicillin_amidase_dom1"/>
</dbReference>
<keyword evidence="4" id="KW-0865">Zymogen</keyword>
<dbReference type="Gene3D" id="2.30.120.10">
    <property type="match status" value="1"/>
</dbReference>
<gene>
    <name evidence="8" type="ORF">BE04_09460</name>
</gene>